<dbReference type="SUPFAM" id="SSF117987">
    <property type="entry name" value="CRISPR-associated protein"/>
    <property type="match status" value="1"/>
</dbReference>
<evidence type="ECO:0000313" key="2">
    <source>
        <dbReference type="Proteomes" id="UP000243807"/>
    </source>
</evidence>
<evidence type="ECO:0000313" key="1">
    <source>
        <dbReference type="EMBL" id="APZ42641.1"/>
    </source>
</evidence>
<dbReference type="KEGG" id="afy:BW247_05625"/>
<accession>A0A1P8UFS2</accession>
<dbReference type="Pfam" id="PF08798">
    <property type="entry name" value="CRISPR_assoc"/>
    <property type="match status" value="1"/>
</dbReference>
<proteinExistence type="predicted"/>
<reference evidence="1 2" key="1">
    <citation type="submission" date="2017-01" db="EMBL/GenBank/DDBJ databases">
        <title>Draft sequence of Acidihalobacter ferrooxidans strain DSM 14175 (strain V8).</title>
        <authorList>
            <person name="Khaleque H.N."/>
            <person name="Ramsay J.P."/>
            <person name="Murphy R.J.T."/>
            <person name="Kaksonen A.H."/>
            <person name="Boxall N.J."/>
            <person name="Watkin E.L.J."/>
        </authorList>
    </citation>
    <scope>NUCLEOTIDE SEQUENCE [LARGE SCALE GENOMIC DNA]</scope>
    <source>
        <strain evidence="1 2">V8</strain>
    </source>
</reference>
<name>A0A1P8UFS2_9GAMM</name>
<dbReference type="InterPro" id="IPR010179">
    <property type="entry name" value="CRISPR-assoc_prot_Cse3"/>
</dbReference>
<dbReference type="STRING" id="1765967.BW247_05625"/>
<protein>
    <recommendedName>
        <fullName evidence="3">Type I-E CRISPR-associated protein Cas6/Cse3/CasE</fullName>
    </recommendedName>
</protein>
<sequence length="174" mass="19286">MFREATIRLPGEARTTNQIHKAVWAALGVPEKAERDFLYINIGDGETLVRGKDLPTEHSLPVRQFVAGQRVAVLLLVRAVTRGKRERLVDQDQLKDWLDGRMPGFGDIAIHRADTVKSEIKRHPVWAWHLHFDATITDAAAAEETMGRGVGRSKAFGFGMPVVVPVNALESEAA</sequence>
<keyword evidence="2" id="KW-1185">Reference proteome</keyword>
<dbReference type="RefSeq" id="WP_076836292.1">
    <property type="nucleotide sequence ID" value="NZ_CP019434.1"/>
</dbReference>
<dbReference type="EMBL" id="CP019434">
    <property type="protein sequence ID" value="APZ42641.1"/>
    <property type="molecule type" value="Genomic_DNA"/>
</dbReference>
<gene>
    <name evidence="1" type="ORF">BW247_05625</name>
</gene>
<dbReference type="Gene3D" id="3.30.70.1210">
    <property type="entry name" value="Crispr-associated protein, domain 2"/>
    <property type="match status" value="1"/>
</dbReference>
<dbReference type="AlphaFoldDB" id="A0A1P8UFS2"/>
<dbReference type="SMART" id="SM01101">
    <property type="entry name" value="CRISPR_assoc"/>
    <property type="match status" value="1"/>
</dbReference>
<evidence type="ECO:0008006" key="3">
    <source>
        <dbReference type="Google" id="ProtNLM"/>
    </source>
</evidence>
<organism evidence="1 2">
    <name type="scientific">Acidihalobacter ferrooxydans</name>
    <dbReference type="NCBI Taxonomy" id="1765967"/>
    <lineage>
        <taxon>Bacteria</taxon>
        <taxon>Pseudomonadati</taxon>
        <taxon>Pseudomonadota</taxon>
        <taxon>Gammaproteobacteria</taxon>
        <taxon>Chromatiales</taxon>
        <taxon>Ectothiorhodospiraceae</taxon>
        <taxon>Acidihalobacter</taxon>
    </lineage>
</organism>
<dbReference type="Proteomes" id="UP000243807">
    <property type="component" value="Chromosome"/>
</dbReference>